<dbReference type="EMBL" id="DUZY01000002">
    <property type="protein sequence ID" value="DAD26378.1"/>
    <property type="molecule type" value="Genomic_DNA"/>
</dbReference>
<keyword evidence="2" id="KW-1185">Reference proteome</keyword>
<organism evidence="1 2">
    <name type="scientific">Nelumbo nucifera</name>
    <name type="common">Sacred lotus</name>
    <dbReference type="NCBI Taxonomy" id="4432"/>
    <lineage>
        <taxon>Eukaryota</taxon>
        <taxon>Viridiplantae</taxon>
        <taxon>Streptophyta</taxon>
        <taxon>Embryophyta</taxon>
        <taxon>Tracheophyta</taxon>
        <taxon>Spermatophyta</taxon>
        <taxon>Magnoliopsida</taxon>
        <taxon>Proteales</taxon>
        <taxon>Nelumbonaceae</taxon>
        <taxon>Nelumbo</taxon>
    </lineage>
</organism>
<proteinExistence type="predicted"/>
<comment type="caution">
    <text evidence="1">The sequence shown here is derived from an EMBL/GenBank/DDBJ whole genome shotgun (WGS) entry which is preliminary data.</text>
</comment>
<accession>A0A822Y9X1</accession>
<gene>
    <name evidence="1" type="ORF">HUJ06_027846</name>
</gene>
<protein>
    <submittedName>
        <fullName evidence="1">Uncharacterized protein</fullName>
    </submittedName>
</protein>
<dbReference type="AlphaFoldDB" id="A0A822Y9X1"/>
<dbReference type="Proteomes" id="UP000607653">
    <property type="component" value="Unassembled WGS sequence"/>
</dbReference>
<name>A0A822Y9X1_NELNU</name>
<sequence>MFYHIFLSFRLQFCVLDKNPELEKLKIIENSEVFAYFSVIFFENLKALFCSCL</sequence>
<evidence type="ECO:0000313" key="2">
    <source>
        <dbReference type="Proteomes" id="UP000607653"/>
    </source>
</evidence>
<reference evidence="1 2" key="1">
    <citation type="journal article" date="2020" name="Mol. Biol. Evol.">
        <title>Distinct Expression and Methylation Patterns for Genes with Different Fates following a Single Whole-Genome Duplication in Flowering Plants.</title>
        <authorList>
            <person name="Shi T."/>
            <person name="Rahmani R.S."/>
            <person name="Gugger P.F."/>
            <person name="Wang M."/>
            <person name="Li H."/>
            <person name="Zhang Y."/>
            <person name="Li Z."/>
            <person name="Wang Q."/>
            <person name="Van de Peer Y."/>
            <person name="Marchal K."/>
            <person name="Chen J."/>
        </authorList>
    </citation>
    <scope>NUCLEOTIDE SEQUENCE [LARGE SCALE GENOMIC DNA]</scope>
    <source>
        <tissue evidence="1">Leaf</tissue>
    </source>
</reference>
<evidence type="ECO:0000313" key="1">
    <source>
        <dbReference type="EMBL" id="DAD26378.1"/>
    </source>
</evidence>